<evidence type="ECO:0000256" key="1">
    <source>
        <dbReference type="SAM" id="Phobius"/>
    </source>
</evidence>
<dbReference type="PANTHER" id="PTHR40076:SF1">
    <property type="entry name" value="MEMBRANE PROTEIN"/>
    <property type="match status" value="1"/>
</dbReference>
<feature type="transmembrane region" description="Helical" evidence="1">
    <location>
        <begin position="20"/>
        <end position="39"/>
    </location>
</feature>
<evidence type="ECO:0000313" key="2">
    <source>
        <dbReference type="EMBL" id="MBO8477391.1"/>
    </source>
</evidence>
<protein>
    <submittedName>
        <fullName evidence="2">DUF975 family protein</fullName>
    </submittedName>
</protein>
<feature type="transmembrane region" description="Helical" evidence="1">
    <location>
        <begin position="46"/>
        <end position="66"/>
    </location>
</feature>
<dbReference type="AlphaFoldDB" id="A0A9D9NL14"/>
<keyword evidence="1" id="KW-1133">Transmembrane helix</keyword>
<dbReference type="PANTHER" id="PTHR40076">
    <property type="entry name" value="MEMBRANE PROTEIN-RELATED"/>
    <property type="match status" value="1"/>
</dbReference>
<dbReference type="InterPro" id="IPR010380">
    <property type="entry name" value="DUF975"/>
</dbReference>
<dbReference type="Pfam" id="PF06161">
    <property type="entry name" value="DUF975"/>
    <property type="match status" value="1"/>
</dbReference>
<name>A0A9D9NL14_9BACT</name>
<dbReference type="Proteomes" id="UP000823771">
    <property type="component" value="Unassembled WGS sequence"/>
</dbReference>
<proteinExistence type="predicted"/>
<sequence>MRLNQDYKNEALAALKGNWAPAVVATIILYIMSMVAGGATGLMNPVSYILSSALFGLFWLFTIFVINPLQTGYANSLKTLSQDGDSDIINNMFRIGFGRYLHIVWGTFLTGLFTFLWALLLIVPGIIKSFSYAMTPFILIDNPELTANEAIDRSRAMMRGHKFDLFWLLLSFIGWFILCMLTLGIGFFWLIPYTYTSVAGFYKDVKAEYESRQK</sequence>
<accession>A0A9D9NL14</accession>
<keyword evidence="1" id="KW-0812">Transmembrane</keyword>
<comment type="caution">
    <text evidence="2">The sequence shown here is derived from an EMBL/GenBank/DDBJ whole genome shotgun (WGS) entry which is preliminary data.</text>
</comment>
<dbReference type="EMBL" id="JADILZ010000009">
    <property type="protein sequence ID" value="MBO8477391.1"/>
    <property type="molecule type" value="Genomic_DNA"/>
</dbReference>
<gene>
    <name evidence="2" type="ORF">IAB80_00585</name>
</gene>
<feature type="transmembrane region" description="Helical" evidence="1">
    <location>
        <begin position="103"/>
        <end position="127"/>
    </location>
</feature>
<organism evidence="2 3">
    <name type="scientific">Candidatus Cryptobacteroides excrementipullorum</name>
    <dbReference type="NCBI Taxonomy" id="2840761"/>
    <lineage>
        <taxon>Bacteria</taxon>
        <taxon>Pseudomonadati</taxon>
        <taxon>Bacteroidota</taxon>
        <taxon>Bacteroidia</taxon>
        <taxon>Bacteroidales</taxon>
        <taxon>Candidatus Cryptobacteroides</taxon>
    </lineage>
</organism>
<feature type="transmembrane region" description="Helical" evidence="1">
    <location>
        <begin position="165"/>
        <end position="191"/>
    </location>
</feature>
<keyword evidence="1" id="KW-0472">Membrane</keyword>
<evidence type="ECO:0000313" key="3">
    <source>
        <dbReference type="Proteomes" id="UP000823771"/>
    </source>
</evidence>
<reference evidence="2" key="1">
    <citation type="submission" date="2020-10" db="EMBL/GenBank/DDBJ databases">
        <authorList>
            <person name="Gilroy R."/>
        </authorList>
    </citation>
    <scope>NUCLEOTIDE SEQUENCE</scope>
    <source>
        <strain evidence="2">2478</strain>
    </source>
</reference>
<reference evidence="2" key="2">
    <citation type="journal article" date="2021" name="PeerJ">
        <title>Extensive microbial diversity within the chicken gut microbiome revealed by metagenomics and culture.</title>
        <authorList>
            <person name="Gilroy R."/>
            <person name="Ravi A."/>
            <person name="Getino M."/>
            <person name="Pursley I."/>
            <person name="Horton D.L."/>
            <person name="Alikhan N.F."/>
            <person name="Baker D."/>
            <person name="Gharbi K."/>
            <person name="Hall N."/>
            <person name="Watson M."/>
            <person name="Adriaenssens E.M."/>
            <person name="Foster-Nyarko E."/>
            <person name="Jarju S."/>
            <person name="Secka A."/>
            <person name="Antonio M."/>
            <person name="Oren A."/>
            <person name="Chaudhuri R.R."/>
            <person name="La Ragione R."/>
            <person name="Hildebrand F."/>
            <person name="Pallen M.J."/>
        </authorList>
    </citation>
    <scope>NUCLEOTIDE SEQUENCE</scope>
    <source>
        <strain evidence="2">2478</strain>
    </source>
</reference>